<dbReference type="PANTHER" id="PTHR42924:SF3">
    <property type="entry name" value="POLYMERASE_HISTIDINOL PHOSPHATASE N-TERMINAL DOMAIN-CONTAINING PROTEIN"/>
    <property type="match status" value="1"/>
</dbReference>
<sequence length="277" mass="31620">MNFDFHLHSTFSDGSSTMEDIFIKGKELNLNAIAITDHDTTLGLNLEKQLSEKYNIPCIPAAEFTAVEKGVKLHVLGYHIDKDSKELYNYSSNLLNYFDERSKKQIKILRANGIDIPEDEYFRQSQGGPLYRAKLLKTLSNFGYLDAKDIMTSLKKYFGPDGICYVPDEFKYNDFESTINLIKRNKGIAVLAHPIKIKNKNEDLYYELINSNLIDGIEIYHPSITQEIKDELEEVAARKNLIITGGSDYHGLYNKKGTPLSGMNVPDFVYHNLMTIK</sequence>
<dbReference type="Proteomes" id="UP000239863">
    <property type="component" value="Unassembled WGS sequence"/>
</dbReference>
<dbReference type="Pfam" id="PF02811">
    <property type="entry name" value="PHP"/>
    <property type="match status" value="1"/>
</dbReference>
<dbReference type="GO" id="GO:0035312">
    <property type="term" value="F:5'-3' DNA exonuclease activity"/>
    <property type="evidence" value="ECO:0007669"/>
    <property type="project" value="TreeGrafter"/>
</dbReference>
<organism evidence="2 3">
    <name type="scientific">Clostridium algidicarnis DSM 15099</name>
    <dbReference type="NCBI Taxonomy" id="1121295"/>
    <lineage>
        <taxon>Bacteria</taxon>
        <taxon>Bacillati</taxon>
        <taxon>Bacillota</taxon>
        <taxon>Clostridia</taxon>
        <taxon>Eubacteriales</taxon>
        <taxon>Clostridiaceae</taxon>
        <taxon>Clostridium</taxon>
    </lineage>
</organism>
<accession>A0A2S6FUZ5</accession>
<dbReference type="InterPro" id="IPR052018">
    <property type="entry name" value="PHP_domain"/>
</dbReference>
<protein>
    <recommendedName>
        <fullName evidence="1">Polymerase/histidinol phosphatase N-terminal domain-containing protein</fullName>
    </recommendedName>
</protein>
<evidence type="ECO:0000313" key="2">
    <source>
        <dbReference type="EMBL" id="PPK45286.1"/>
    </source>
</evidence>
<evidence type="ECO:0000259" key="1">
    <source>
        <dbReference type="SMART" id="SM00481"/>
    </source>
</evidence>
<dbReference type="InterPro" id="IPR016195">
    <property type="entry name" value="Pol/histidinol_Pase-like"/>
</dbReference>
<feature type="domain" description="Polymerase/histidinol phosphatase N-terminal" evidence="1">
    <location>
        <begin position="3"/>
        <end position="68"/>
    </location>
</feature>
<comment type="caution">
    <text evidence="2">The sequence shown here is derived from an EMBL/GenBank/DDBJ whole genome shotgun (WGS) entry which is preliminary data.</text>
</comment>
<dbReference type="STRING" id="37659.GCA_000703125_01439"/>
<dbReference type="Gene3D" id="3.20.20.140">
    <property type="entry name" value="Metal-dependent hydrolases"/>
    <property type="match status" value="1"/>
</dbReference>
<dbReference type="SUPFAM" id="SSF89550">
    <property type="entry name" value="PHP domain-like"/>
    <property type="match status" value="1"/>
</dbReference>
<evidence type="ECO:0000313" key="3">
    <source>
        <dbReference type="Proteomes" id="UP000239863"/>
    </source>
</evidence>
<dbReference type="Gene3D" id="1.10.150.650">
    <property type="match status" value="1"/>
</dbReference>
<dbReference type="EMBL" id="PTIS01000020">
    <property type="protein sequence ID" value="PPK45286.1"/>
    <property type="molecule type" value="Genomic_DNA"/>
</dbReference>
<proteinExistence type="predicted"/>
<dbReference type="OrthoDB" id="9804333at2"/>
<dbReference type="SMART" id="SM00481">
    <property type="entry name" value="POLIIIAc"/>
    <property type="match status" value="1"/>
</dbReference>
<dbReference type="AlphaFoldDB" id="A0A2S6FUZ5"/>
<name>A0A2S6FUZ5_9CLOT</name>
<gene>
    <name evidence="2" type="ORF">BD821_12034</name>
</gene>
<reference evidence="2 3" key="1">
    <citation type="submission" date="2018-02" db="EMBL/GenBank/DDBJ databases">
        <title>Genomic Encyclopedia of Archaeal and Bacterial Type Strains, Phase II (KMG-II): from individual species to whole genera.</title>
        <authorList>
            <person name="Goeker M."/>
        </authorList>
    </citation>
    <scope>NUCLEOTIDE SEQUENCE [LARGE SCALE GENOMIC DNA]</scope>
    <source>
        <strain evidence="2 3">DSM 15099</strain>
    </source>
</reference>
<dbReference type="CDD" id="cd07438">
    <property type="entry name" value="PHP_HisPPase_AMP"/>
    <property type="match status" value="1"/>
</dbReference>
<dbReference type="InterPro" id="IPR004013">
    <property type="entry name" value="PHP_dom"/>
</dbReference>
<dbReference type="GO" id="GO:0004534">
    <property type="term" value="F:5'-3' RNA exonuclease activity"/>
    <property type="evidence" value="ECO:0007669"/>
    <property type="project" value="TreeGrafter"/>
</dbReference>
<dbReference type="PANTHER" id="PTHR42924">
    <property type="entry name" value="EXONUCLEASE"/>
    <property type="match status" value="1"/>
</dbReference>
<dbReference type="RefSeq" id="WP_104410633.1">
    <property type="nucleotide sequence ID" value="NZ_PTIS01000020.1"/>
</dbReference>
<dbReference type="InterPro" id="IPR003141">
    <property type="entry name" value="Pol/His_phosphatase_N"/>
</dbReference>